<evidence type="ECO:0000259" key="2">
    <source>
        <dbReference type="PROSITE" id="PS50878"/>
    </source>
</evidence>
<dbReference type="PANTHER" id="PTHR33064:SF37">
    <property type="entry name" value="RIBONUCLEASE H"/>
    <property type="match status" value="1"/>
</dbReference>
<dbReference type="STRING" id="436907.A7TTW6"/>
<dbReference type="Gene3D" id="3.10.10.10">
    <property type="entry name" value="HIV Type 1 Reverse Transcriptase, subunit A, domain 1"/>
    <property type="match status" value="1"/>
</dbReference>
<dbReference type="Proteomes" id="UP000000267">
    <property type="component" value="Unassembled WGS sequence"/>
</dbReference>
<dbReference type="eggNOG" id="KOG0017">
    <property type="taxonomic scope" value="Eukaryota"/>
</dbReference>
<dbReference type="PANTHER" id="PTHR33064">
    <property type="entry name" value="POL PROTEIN"/>
    <property type="match status" value="1"/>
</dbReference>
<dbReference type="OrthoDB" id="5100833at2759"/>
<dbReference type="RefSeq" id="XP_001642149.1">
    <property type="nucleotide sequence ID" value="XM_001642099.1"/>
</dbReference>
<evidence type="ECO:0000313" key="4">
    <source>
        <dbReference type="Proteomes" id="UP000000267"/>
    </source>
</evidence>
<proteinExistence type="predicted"/>
<evidence type="ECO:0000256" key="1">
    <source>
        <dbReference type="SAM" id="Coils"/>
    </source>
</evidence>
<protein>
    <submittedName>
        <fullName evidence="3">Tkp3 protein</fullName>
    </submittedName>
</protein>
<feature type="non-terminal residue" evidence="3">
    <location>
        <position position="457"/>
    </location>
</feature>
<dbReference type="SUPFAM" id="SSF56672">
    <property type="entry name" value="DNA/RNA polymerases"/>
    <property type="match status" value="1"/>
</dbReference>
<organism evidence="4">
    <name type="scientific">Vanderwaltozyma polyspora (strain ATCC 22028 / DSM 70294 / BCRC 21397 / CBS 2163 / NBRC 10782 / NRRL Y-8283 / UCD 57-17)</name>
    <name type="common">Kluyveromyces polysporus</name>
    <dbReference type="NCBI Taxonomy" id="436907"/>
    <lineage>
        <taxon>Eukaryota</taxon>
        <taxon>Fungi</taxon>
        <taxon>Dikarya</taxon>
        <taxon>Ascomycota</taxon>
        <taxon>Saccharomycotina</taxon>
        <taxon>Saccharomycetes</taxon>
        <taxon>Saccharomycetales</taxon>
        <taxon>Saccharomycetaceae</taxon>
        <taxon>Vanderwaltozyma</taxon>
    </lineage>
</organism>
<feature type="coiled-coil region" evidence="1">
    <location>
        <begin position="65"/>
        <end position="128"/>
    </location>
</feature>
<keyword evidence="4" id="KW-1185">Reference proteome</keyword>
<name>A7TTW6_VANPO</name>
<dbReference type="EMBL" id="DS480654">
    <property type="protein sequence ID" value="EDO14291.1"/>
    <property type="molecule type" value="Genomic_DNA"/>
</dbReference>
<sequence>MEASIKALQESIEALNAKMDERQQEDLAYRAKIQQSFEAMNTMNTDLATKLLELKTKDDEERKVLKEASIEFTKFQKEQEEIKKEAKELGVELKEERKHAEAILKMEEQALQAKFEEEDKNLENLRDGIAEEVPKYLQEFRGEIINQVNNLIAEQDNPTQGKINNNEKLQKEKILLSKIKKHSSSIIIDEDNQIILECTKRFTDANLTPIDTDEVVALSPVFPIQQSKDKIRIITDLRKVNTHLLYTPRPIPPIQHIFSNLANKTIFSSLDIRKAYQQIPIQGDKLGLITELGSYKFNRLPYGLASAPYWWGEFIQNILKQLPQSKDTIVSYYYDDLIIASSTIAEHYTTLKHIMALLAENGLSLSYEKIHIAQPKVLFLGYEVSHNRLAIDKEKKNTIARWVLPEDKKAIEKFTGFVNFLRNFIQNASQILAPFYSFATNKPSNHEKTILQKAMKK</sequence>
<dbReference type="InterPro" id="IPR051320">
    <property type="entry name" value="Viral_Replic_Matur_Polypro"/>
</dbReference>
<accession>A7TTW6</accession>
<feature type="domain" description="Reverse transcriptase" evidence="2">
    <location>
        <begin position="205"/>
        <end position="384"/>
    </location>
</feature>
<dbReference type="InParanoid" id="A7TTW6"/>
<dbReference type="AlphaFoldDB" id="A7TTW6"/>
<dbReference type="KEGG" id="vpo:Kpol_64p1"/>
<dbReference type="CDD" id="cd01647">
    <property type="entry name" value="RT_LTR"/>
    <property type="match status" value="1"/>
</dbReference>
<dbReference type="InterPro" id="IPR000477">
    <property type="entry name" value="RT_dom"/>
</dbReference>
<dbReference type="Pfam" id="PF00078">
    <property type="entry name" value="RVT_1"/>
    <property type="match status" value="1"/>
</dbReference>
<keyword evidence="1" id="KW-0175">Coiled coil</keyword>
<dbReference type="HOGENOM" id="CLU_598791_0_0_1"/>
<dbReference type="GeneID" id="5542259"/>
<evidence type="ECO:0000313" key="3">
    <source>
        <dbReference type="EMBL" id="EDO14291.1"/>
    </source>
</evidence>
<gene>
    <name evidence="3" type="ORF">Kpol_64p1</name>
</gene>
<dbReference type="InterPro" id="IPR043128">
    <property type="entry name" value="Rev_trsase/Diguanyl_cyclase"/>
</dbReference>
<reference evidence="3 4" key="1">
    <citation type="journal article" date="2007" name="Proc. Natl. Acad. Sci. U.S.A.">
        <title>Independent sorting-out of thousands of duplicated gene pairs in two yeast species descended from a whole-genome duplication.</title>
        <authorList>
            <person name="Scannell D.R."/>
            <person name="Frank A.C."/>
            <person name="Conant G.C."/>
            <person name="Byrne K.P."/>
            <person name="Woolfit M."/>
            <person name="Wolfe K.H."/>
        </authorList>
    </citation>
    <scope>NUCLEOTIDE SEQUENCE [LARGE SCALE GENOMIC DNA]</scope>
    <source>
        <strain evidence="4">ATCC 22028 / DSM 70294 / BCRC 21397 / CBS 2163 / NBRC 10782 / NRRL Y-8283 / UCD 57-17</strain>
    </source>
</reference>
<dbReference type="Gene3D" id="3.30.70.270">
    <property type="match status" value="2"/>
</dbReference>
<dbReference type="PROSITE" id="PS50878">
    <property type="entry name" value="RT_POL"/>
    <property type="match status" value="1"/>
</dbReference>
<dbReference type="PhylomeDB" id="A7TTW6"/>
<dbReference type="InterPro" id="IPR043502">
    <property type="entry name" value="DNA/RNA_pol_sf"/>
</dbReference>